<reference evidence="1 2" key="1">
    <citation type="submission" date="2012-06" db="EMBL/GenBank/DDBJ databases">
        <title>The complete genome of Aequorivita sublithincola DSM 14238.</title>
        <authorList>
            <consortium name="US DOE Joint Genome Institute (JGI-PGF)"/>
            <person name="Lucas S."/>
            <person name="Copeland A."/>
            <person name="Lapidus A."/>
            <person name="Goodwin L."/>
            <person name="Pitluck S."/>
            <person name="Peters L."/>
            <person name="Munk A.C.C."/>
            <person name="Kyrpides N."/>
            <person name="Mavromatis K."/>
            <person name="Pagani I."/>
            <person name="Ivanova N."/>
            <person name="Ovchinnikova G."/>
            <person name="Zeytun A."/>
            <person name="Detter J.C."/>
            <person name="Han C."/>
            <person name="Land M."/>
            <person name="Hauser L."/>
            <person name="Markowitz V."/>
            <person name="Cheng J.-F."/>
            <person name="Hugenholtz P."/>
            <person name="Woyke T."/>
            <person name="Wu D."/>
            <person name="Tindall B."/>
            <person name="Faehnrich R."/>
            <person name="Brambilla E."/>
            <person name="Klenk H.-P."/>
            <person name="Eisen J.A."/>
        </authorList>
    </citation>
    <scope>NUCLEOTIDE SEQUENCE [LARGE SCALE GENOMIC DNA]</scope>
    <source>
        <strain evidence="2">DSM 14238 / LMG 21431 / ACAM 643 / 9-3</strain>
    </source>
</reference>
<dbReference type="RefSeq" id="WP_014782758.1">
    <property type="nucleotide sequence ID" value="NC_018013.1"/>
</dbReference>
<dbReference type="AlphaFoldDB" id="I3YWY7"/>
<proteinExistence type="predicted"/>
<evidence type="ECO:0000313" key="1">
    <source>
        <dbReference type="EMBL" id="AFL81505.1"/>
    </source>
</evidence>
<gene>
    <name evidence="1" type="ordered locus">Aeqsu_2040</name>
</gene>
<protein>
    <recommendedName>
        <fullName evidence="3">Plasmid stabilization system protein</fullName>
    </recommendedName>
</protein>
<evidence type="ECO:0000313" key="2">
    <source>
        <dbReference type="Proteomes" id="UP000006049"/>
    </source>
</evidence>
<evidence type="ECO:0008006" key="3">
    <source>
        <dbReference type="Google" id="ProtNLM"/>
    </source>
</evidence>
<dbReference type="eggNOG" id="COG3668">
    <property type="taxonomic scope" value="Bacteria"/>
</dbReference>
<dbReference type="EMBL" id="CP003280">
    <property type="protein sequence ID" value="AFL81505.1"/>
    <property type="molecule type" value="Genomic_DNA"/>
</dbReference>
<sequence>MKVDWTDLAFQSYEDESLFILRKWNIDEVEKFSKLVFEFIEILKTGIIQGKSTFLTSTYFYVISKQTTIYYKVINEDMIELLLFWNNQKDPKTLKAILTNL</sequence>
<dbReference type="Proteomes" id="UP000006049">
    <property type="component" value="Chromosome"/>
</dbReference>
<dbReference type="KEGG" id="asl:Aeqsu_2040"/>
<dbReference type="STRING" id="746697.Aeqsu_2040"/>
<name>I3YWY7_AEQSU</name>
<organism evidence="1 2">
    <name type="scientific">Aequorivita sublithincola (strain DSM 14238 / LMG 21431 / ACAM 643 / 9-3)</name>
    <dbReference type="NCBI Taxonomy" id="746697"/>
    <lineage>
        <taxon>Bacteria</taxon>
        <taxon>Pseudomonadati</taxon>
        <taxon>Bacteroidota</taxon>
        <taxon>Flavobacteriia</taxon>
        <taxon>Flavobacteriales</taxon>
        <taxon>Flavobacteriaceae</taxon>
        <taxon>Aequorivita</taxon>
    </lineage>
</organism>
<keyword evidence="2" id="KW-1185">Reference proteome</keyword>
<dbReference type="OrthoDB" id="1098070at2"/>
<accession>I3YWY7</accession>
<dbReference type="HOGENOM" id="CLU_147162_8_3_10"/>